<dbReference type="EMBL" id="QGNW01000023">
    <property type="protein sequence ID" value="RVX13704.1"/>
    <property type="molecule type" value="Genomic_DNA"/>
</dbReference>
<accession>A0A438JXL0</accession>
<gene>
    <name evidence="1" type="ORF">CK203_010202</name>
</gene>
<dbReference type="AlphaFoldDB" id="A0A438JXL0"/>
<name>A0A438JXL0_VITVI</name>
<comment type="caution">
    <text evidence="1">The sequence shown here is derived from an EMBL/GenBank/DDBJ whole genome shotgun (WGS) entry which is preliminary data.</text>
</comment>
<reference evidence="1 2" key="1">
    <citation type="journal article" date="2018" name="PLoS Genet.">
        <title>Population sequencing reveals clonal diversity and ancestral inbreeding in the grapevine cultivar Chardonnay.</title>
        <authorList>
            <person name="Roach M.J."/>
            <person name="Johnson D.L."/>
            <person name="Bohlmann J."/>
            <person name="van Vuuren H.J."/>
            <person name="Jones S.J."/>
            <person name="Pretorius I.S."/>
            <person name="Schmidt S.A."/>
            <person name="Borneman A.R."/>
        </authorList>
    </citation>
    <scope>NUCLEOTIDE SEQUENCE [LARGE SCALE GENOMIC DNA]</scope>
    <source>
        <strain evidence="2">cv. Chardonnay</strain>
        <tissue evidence="1">Leaf</tissue>
    </source>
</reference>
<sequence>MAIRNGKSYFFAALWSGVLARDPVPPPKGRTCVFSLGSVRFAEESLREMILSEQKAISEFSYSVSGILSSSGPSCPLRSENLQELLDGDFHCASSSCMFIDGNGGTHEVNLENFEASKADILCKTLLTSMVKRMI</sequence>
<evidence type="ECO:0000313" key="2">
    <source>
        <dbReference type="Proteomes" id="UP000288805"/>
    </source>
</evidence>
<protein>
    <submittedName>
        <fullName evidence="1">Uncharacterized protein</fullName>
    </submittedName>
</protein>
<evidence type="ECO:0000313" key="1">
    <source>
        <dbReference type="EMBL" id="RVX13704.1"/>
    </source>
</evidence>
<dbReference type="PANTHER" id="PTHR37375">
    <property type="entry name" value="EXPRESSED PROTEIN"/>
    <property type="match status" value="1"/>
</dbReference>
<organism evidence="1 2">
    <name type="scientific">Vitis vinifera</name>
    <name type="common">Grape</name>
    <dbReference type="NCBI Taxonomy" id="29760"/>
    <lineage>
        <taxon>Eukaryota</taxon>
        <taxon>Viridiplantae</taxon>
        <taxon>Streptophyta</taxon>
        <taxon>Embryophyta</taxon>
        <taxon>Tracheophyta</taxon>
        <taxon>Spermatophyta</taxon>
        <taxon>Magnoliopsida</taxon>
        <taxon>eudicotyledons</taxon>
        <taxon>Gunneridae</taxon>
        <taxon>Pentapetalae</taxon>
        <taxon>rosids</taxon>
        <taxon>Vitales</taxon>
        <taxon>Vitaceae</taxon>
        <taxon>Viteae</taxon>
        <taxon>Vitis</taxon>
    </lineage>
</organism>
<dbReference type="PANTHER" id="PTHR37375:SF1">
    <property type="entry name" value="DUF2470 DOMAIN-CONTAINING PROTEIN"/>
    <property type="match status" value="1"/>
</dbReference>
<proteinExistence type="predicted"/>
<dbReference type="Proteomes" id="UP000288805">
    <property type="component" value="Unassembled WGS sequence"/>
</dbReference>